<evidence type="ECO:0000313" key="2">
    <source>
        <dbReference type="Proteomes" id="UP000464624"/>
    </source>
</evidence>
<dbReference type="RefSeq" id="WP_085193358.1">
    <property type="nucleotide sequence ID" value="NZ_AP022314.1"/>
</dbReference>
<protein>
    <submittedName>
        <fullName evidence="1">Uncharacterized protein</fullName>
    </submittedName>
</protein>
<gene>
    <name evidence="1" type="ORF">MYXE_03270</name>
</gene>
<dbReference type="Proteomes" id="UP000464624">
    <property type="component" value="Chromosome"/>
</dbReference>
<sequence length="100" mass="11243">MAVDQSRATRGDLSWSRGTACEPGYEASLRGNMLPTSLLASESWADLLRDAKWRDMRTPVLAVETSTLGFWVALREAFLQAKEQRCWSYKAPHVVAMLPK</sequence>
<name>A0AAD1GWL5_MYCXE</name>
<dbReference type="AlphaFoldDB" id="A0AAD1GWL5"/>
<dbReference type="EMBL" id="AP022314">
    <property type="protein sequence ID" value="BBU20538.1"/>
    <property type="molecule type" value="Genomic_DNA"/>
</dbReference>
<evidence type="ECO:0000313" key="1">
    <source>
        <dbReference type="EMBL" id="BBU20538.1"/>
    </source>
</evidence>
<organism evidence="1 2">
    <name type="scientific">Mycobacterium xenopi</name>
    <dbReference type="NCBI Taxonomy" id="1789"/>
    <lineage>
        <taxon>Bacteria</taxon>
        <taxon>Bacillati</taxon>
        <taxon>Actinomycetota</taxon>
        <taxon>Actinomycetes</taxon>
        <taxon>Mycobacteriales</taxon>
        <taxon>Mycobacteriaceae</taxon>
        <taxon>Mycobacterium</taxon>
    </lineage>
</organism>
<proteinExistence type="predicted"/>
<dbReference type="KEGG" id="mxe:MYXE_03270"/>
<reference evidence="1 2" key="1">
    <citation type="submission" date="2019-12" db="EMBL/GenBank/DDBJ databases">
        <title>Complete genome sequence of Mycolicibacterium xenopi str. JCM15661T.</title>
        <authorList>
            <person name="Yoshida M."/>
            <person name="Fukano H."/>
            <person name="Asakura T."/>
            <person name="Hoshino Y."/>
        </authorList>
    </citation>
    <scope>NUCLEOTIDE SEQUENCE [LARGE SCALE GENOMIC DNA]</scope>
    <source>
        <strain evidence="1 2">JCM 15661T</strain>
    </source>
</reference>
<accession>A0AAD1GWL5</accession>